<protein>
    <submittedName>
        <fullName evidence="1">Uncharacterized protein</fullName>
    </submittedName>
</protein>
<feature type="non-terminal residue" evidence="1">
    <location>
        <position position="42"/>
    </location>
</feature>
<dbReference type="AlphaFoldDB" id="A0A0G4N0N6"/>
<keyword evidence="2" id="KW-1185">Reference proteome</keyword>
<dbReference type="EMBL" id="CVQH01026180">
    <property type="protein sequence ID" value="CRK40181.1"/>
    <property type="molecule type" value="Genomic_DNA"/>
</dbReference>
<evidence type="ECO:0000313" key="1">
    <source>
        <dbReference type="EMBL" id="CRK40181.1"/>
    </source>
</evidence>
<organism evidence="1 2">
    <name type="scientific">Verticillium longisporum</name>
    <name type="common">Verticillium dahliae var. longisporum</name>
    <dbReference type="NCBI Taxonomy" id="100787"/>
    <lineage>
        <taxon>Eukaryota</taxon>
        <taxon>Fungi</taxon>
        <taxon>Dikarya</taxon>
        <taxon>Ascomycota</taxon>
        <taxon>Pezizomycotina</taxon>
        <taxon>Sordariomycetes</taxon>
        <taxon>Hypocreomycetidae</taxon>
        <taxon>Glomerellales</taxon>
        <taxon>Plectosphaerellaceae</taxon>
        <taxon>Verticillium</taxon>
    </lineage>
</organism>
<sequence>MKFSNESSAKAIENQMRATSVALVDGVPTVSLNAASLKSIFH</sequence>
<dbReference type="Proteomes" id="UP000044602">
    <property type="component" value="Unassembled WGS sequence"/>
</dbReference>
<name>A0A0G4N0N6_VERLO</name>
<reference evidence="1 2" key="1">
    <citation type="submission" date="2015-05" db="EMBL/GenBank/DDBJ databases">
        <authorList>
            <person name="Wang D.B."/>
            <person name="Wang M."/>
        </authorList>
    </citation>
    <scope>NUCLEOTIDE SEQUENCE [LARGE SCALE GENOMIC DNA]</scope>
    <source>
        <strain evidence="1">VL1</strain>
    </source>
</reference>
<evidence type="ECO:0000313" key="2">
    <source>
        <dbReference type="Proteomes" id="UP000044602"/>
    </source>
</evidence>
<proteinExistence type="predicted"/>
<dbReference type="STRING" id="100787.A0A0G4N0N6"/>
<gene>
    <name evidence="1" type="ORF">BN1708_020691</name>
</gene>
<accession>A0A0G4N0N6</accession>